<dbReference type="Pfam" id="PF12937">
    <property type="entry name" value="F-box-like"/>
    <property type="match status" value="1"/>
</dbReference>
<dbReference type="Proteomes" id="UP000292082">
    <property type="component" value="Unassembled WGS sequence"/>
</dbReference>
<dbReference type="Gene3D" id="3.80.10.10">
    <property type="entry name" value="Ribonuclease Inhibitor"/>
    <property type="match status" value="1"/>
</dbReference>
<evidence type="ECO:0000313" key="1">
    <source>
        <dbReference type="EMBL" id="TBU57639.1"/>
    </source>
</evidence>
<dbReference type="InterPro" id="IPR001810">
    <property type="entry name" value="F-box_dom"/>
</dbReference>
<organism evidence="1 2">
    <name type="scientific">Dichomitus squalens</name>
    <dbReference type="NCBI Taxonomy" id="114155"/>
    <lineage>
        <taxon>Eukaryota</taxon>
        <taxon>Fungi</taxon>
        <taxon>Dikarya</taxon>
        <taxon>Basidiomycota</taxon>
        <taxon>Agaricomycotina</taxon>
        <taxon>Agaricomycetes</taxon>
        <taxon>Polyporales</taxon>
        <taxon>Polyporaceae</taxon>
        <taxon>Dichomitus</taxon>
    </lineage>
</organism>
<reference evidence="1 2" key="1">
    <citation type="submission" date="2019-01" db="EMBL/GenBank/DDBJ databases">
        <title>Draft genome sequences of three monokaryotic isolates of the white-rot basidiomycete fungus Dichomitus squalens.</title>
        <authorList>
            <consortium name="DOE Joint Genome Institute"/>
            <person name="Lopez S.C."/>
            <person name="Andreopoulos B."/>
            <person name="Pangilinan J."/>
            <person name="Lipzen A."/>
            <person name="Riley R."/>
            <person name="Ahrendt S."/>
            <person name="Ng V."/>
            <person name="Barry K."/>
            <person name="Daum C."/>
            <person name="Grigoriev I.V."/>
            <person name="Hilden K.S."/>
            <person name="Makela M.R."/>
            <person name="de Vries R.P."/>
        </authorList>
    </citation>
    <scope>NUCLEOTIDE SEQUENCE [LARGE SCALE GENOMIC DNA]</scope>
    <source>
        <strain evidence="1 2">CBS 464.89</strain>
    </source>
</reference>
<dbReference type="SUPFAM" id="SSF52047">
    <property type="entry name" value="RNI-like"/>
    <property type="match status" value="1"/>
</dbReference>
<keyword evidence="2" id="KW-1185">Reference proteome</keyword>
<evidence type="ECO:0000313" key="2">
    <source>
        <dbReference type="Proteomes" id="UP000292082"/>
    </source>
</evidence>
<gene>
    <name evidence="1" type="ORF">BD310DRAFT_821164</name>
</gene>
<accession>A0A4Q9PT59</accession>
<dbReference type="AlphaFoldDB" id="A0A4Q9PT59"/>
<dbReference type="SUPFAM" id="SSF81383">
    <property type="entry name" value="F-box domain"/>
    <property type="match status" value="1"/>
</dbReference>
<name>A0A4Q9PT59_9APHY</name>
<proteinExistence type="predicted"/>
<dbReference type="Gene3D" id="1.20.1280.50">
    <property type="match status" value="1"/>
</dbReference>
<dbReference type="InterPro" id="IPR032675">
    <property type="entry name" value="LRR_dom_sf"/>
</dbReference>
<sequence length="618" mass="68395">MPPKPSGTVRQSVATLNLARAFHEHIHGLKRLRRMGESSTDVEVLEKLSELTDKAAHVLHGLLNGCRPINRLPPEVLATIFYFVPRSYSLPTPLTTFHAQALVHTVDLLPITATCHHWREVALHTPRLWSTIVDNSSSVHGRPPLYTRYLHRCSHGPLNFYLAHDPSPETLSLLGEQNLRVREAFFASIKNPGSNTIIASTSLSSLRSCIFSGCSSDTPTMPLFPGGCPRLESLSLTNITFIPSSGFASLVRLHIEHPHGGPQSSSYSIGDLFTFLSGCYALRTLYLVGIGASDVKHTDTGQGFVVLHHLERLALIENTLHGGQEARTRQMDFYQTFLSRLSIPNSCVMRFGEVLPSDISSCMDVAGLTDGPTCWRIHHDGNALYARDPNLLCIQVFNAAQGRYVRLDVRTPPRDGPVPEDTLHLSTALSQASVFANAHEVWTESSAEWAWKTGPESLLSHMSQLESLVICRDPEQTVSLSDSGILDPLEVQEGTAPEDIACPLLTTLRVDCVTDDDAVCALRLAASRAAAGRPLTRVVLGRALWPRKRSGMLHVYDSAGEVIKVGNMRADGLWDHWMSQLSSICLDESEDCEPYWRSWRWDPTTPEYMKWCQLGLGM</sequence>
<protein>
    <submittedName>
        <fullName evidence="1">Uncharacterized protein</fullName>
    </submittedName>
</protein>
<dbReference type="InterPro" id="IPR036047">
    <property type="entry name" value="F-box-like_dom_sf"/>
</dbReference>
<dbReference type="EMBL" id="ML145134">
    <property type="protein sequence ID" value="TBU57639.1"/>
    <property type="molecule type" value="Genomic_DNA"/>
</dbReference>